<keyword evidence="5" id="KW-1185">Reference proteome</keyword>
<dbReference type="SMART" id="SM00184">
    <property type="entry name" value="RING"/>
    <property type="match status" value="1"/>
</dbReference>
<dbReference type="Gene3D" id="3.30.40.10">
    <property type="entry name" value="Zinc/RING finger domain, C3HC4 (zinc finger)"/>
    <property type="match status" value="1"/>
</dbReference>
<evidence type="ECO:0000313" key="4">
    <source>
        <dbReference type="EMBL" id="CCH41887.1"/>
    </source>
</evidence>
<dbReference type="EMBL" id="CAIF01000030">
    <property type="protein sequence ID" value="CCH41887.1"/>
    <property type="molecule type" value="Genomic_DNA"/>
</dbReference>
<dbReference type="InterPro" id="IPR001841">
    <property type="entry name" value="Znf_RING"/>
</dbReference>
<keyword evidence="1" id="KW-0863">Zinc-finger</keyword>
<keyword evidence="2" id="KW-0812">Transmembrane</keyword>
<accession>K0KI96</accession>
<proteinExistence type="predicted"/>
<name>K0KI96_WICCF</name>
<comment type="caution">
    <text evidence="4">The sequence shown here is derived from an EMBL/GenBank/DDBJ whole genome shotgun (WGS) entry which is preliminary data.</text>
</comment>
<protein>
    <submittedName>
        <fullName evidence="4">RING finger protein</fullName>
    </submittedName>
</protein>
<dbReference type="InParanoid" id="K0KI96"/>
<dbReference type="PROSITE" id="PS50089">
    <property type="entry name" value="ZF_RING_2"/>
    <property type="match status" value="1"/>
</dbReference>
<dbReference type="Proteomes" id="UP000009328">
    <property type="component" value="Unassembled WGS sequence"/>
</dbReference>
<gene>
    <name evidence="4" type="ORF">BN7_1426</name>
</gene>
<evidence type="ECO:0000313" key="5">
    <source>
        <dbReference type="Proteomes" id="UP000009328"/>
    </source>
</evidence>
<dbReference type="GO" id="GO:0008270">
    <property type="term" value="F:zinc ion binding"/>
    <property type="evidence" value="ECO:0007669"/>
    <property type="project" value="UniProtKB-KW"/>
</dbReference>
<dbReference type="InterPro" id="IPR013083">
    <property type="entry name" value="Znf_RING/FYVE/PHD"/>
</dbReference>
<keyword evidence="2" id="KW-0472">Membrane</keyword>
<dbReference type="AlphaFoldDB" id="K0KI96"/>
<dbReference type="SUPFAM" id="SSF57850">
    <property type="entry name" value="RING/U-box"/>
    <property type="match status" value="1"/>
</dbReference>
<sequence length="319" mass="36892">MFSISIIEDNISGSTQTQDVQDVTKLDSSQINHPDETSTGYTASIKGDVNNLNKLKVHDSLKTRSNNEEIKNDKEFNNSEKRGNTIKYWVAGVIWIGLSVALFFIHGKSSQDGDPYQGFKQYINYKARCDHIIQNVELFTRTLTVIGIVFLILQLYLIFIGNHGLFFVDDEEYPLEPQVFNDRDPNSNIITRSQINSHNYDKRKLSKISKSSLLPPDDSYDIITTDQLETPEHRELKNKGVCLICLESYDETHNHIVQLPCAHSFHYKCFVRLRKVKGNRTDFQRPSMICCICTLSLIKYHQYLVDYELDHKQVEFINK</sequence>
<reference evidence="4 5" key="1">
    <citation type="journal article" date="2012" name="Eukaryot. Cell">
        <title>Draft genome sequence of Wickerhamomyces ciferrii NRRL Y-1031 F-60-10.</title>
        <authorList>
            <person name="Schneider J."/>
            <person name="Andrea H."/>
            <person name="Blom J."/>
            <person name="Jaenicke S."/>
            <person name="Ruckert C."/>
            <person name="Schorsch C."/>
            <person name="Szczepanowski R."/>
            <person name="Farwick M."/>
            <person name="Goesmann A."/>
            <person name="Puhler A."/>
            <person name="Schaffer S."/>
            <person name="Tauch A."/>
            <person name="Kohler T."/>
            <person name="Brinkrolf K."/>
        </authorList>
    </citation>
    <scope>NUCLEOTIDE SEQUENCE [LARGE SCALE GENOMIC DNA]</scope>
    <source>
        <strain evidence="5">ATCC 14091 / BCRC 22168 / CBS 111 / JCM 3599 / NBRC 0793 / NRRL Y-1031 F-60-10</strain>
    </source>
</reference>
<keyword evidence="1" id="KW-0862">Zinc</keyword>
<dbReference type="Pfam" id="PF13639">
    <property type="entry name" value="zf-RING_2"/>
    <property type="match status" value="1"/>
</dbReference>
<evidence type="ECO:0000259" key="3">
    <source>
        <dbReference type="PROSITE" id="PS50089"/>
    </source>
</evidence>
<feature type="transmembrane region" description="Helical" evidence="2">
    <location>
        <begin position="88"/>
        <end position="106"/>
    </location>
</feature>
<evidence type="ECO:0000256" key="2">
    <source>
        <dbReference type="SAM" id="Phobius"/>
    </source>
</evidence>
<feature type="transmembrane region" description="Helical" evidence="2">
    <location>
        <begin position="138"/>
        <end position="159"/>
    </location>
</feature>
<evidence type="ECO:0000256" key="1">
    <source>
        <dbReference type="PROSITE-ProRule" id="PRU00175"/>
    </source>
</evidence>
<dbReference type="HOGENOM" id="CLU_078046_0_0_1"/>
<keyword evidence="1" id="KW-0479">Metal-binding</keyword>
<organism evidence="4 5">
    <name type="scientific">Wickerhamomyces ciferrii (strain ATCC 14091 / BCRC 22168 / CBS 111 / JCM 3599 / NBRC 0793 / NRRL Y-1031 F-60-10)</name>
    <name type="common">Yeast</name>
    <name type="synonym">Pichia ciferrii</name>
    <dbReference type="NCBI Taxonomy" id="1206466"/>
    <lineage>
        <taxon>Eukaryota</taxon>
        <taxon>Fungi</taxon>
        <taxon>Dikarya</taxon>
        <taxon>Ascomycota</taxon>
        <taxon>Saccharomycotina</taxon>
        <taxon>Saccharomycetes</taxon>
        <taxon>Phaffomycetales</taxon>
        <taxon>Wickerhamomycetaceae</taxon>
        <taxon>Wickerhamomyces</taxon>
    </lineage>
</organism>
<feature type="domain" description="RING-type" evidence="3">
    <location>
        <begin position="242"/>
        <end position="294"/>
    </location>
</feature>
<keyword evidence="2" id="KW-1133">Transmembrane helix</keyword>